<keyword evidence="4" id="KW-0808">Transferase</keyword>
<evidence type="ECO:0000256" key="8">
    <source>
        <dbReference type="ARBA" id="ARBA00023034"/>
    </source>
</evidence>
<reference evidence="12" key="1">
    <citation type="submission" date="2024-02" db="EMBL/GenBank/DDBJ databases">
        <authorList>
            <consortium name="ELIXIR-Norway"/>
            <consortium name="Elixir Norway"/>
        </authorList>
    </citation>
    <scope>NUCLEOTIDE SEQUENCE</scope>
</reference>
<comment type="similarity">
    <text evidence="2">Belongs to the glycosyltransferase 29 family.</text>
</comment>
<evidence type="ECO:0000313" key="12">
    <source>
        <dbReference type="EMBL" id="CAK9266739.1"/>
    </source>
</evidence>
<evidence type="ECO:0000256" key="5">
    <source>
        <dbReference type="ARBA" id="ARBA00022692"/>
    </source>
</evidence>
<keyword evidence="6" id="KW-0735">Signal-anchor</keyword>
<proteinExistence type="inferred from homology"/>
<keyword evidence="8" id="KW-0333">Golgi apparatus</keyword>
<keyword evidence="9 11" id="KW-0472">Membrane</keyword>
<evidence type="ECO:0000256" key="6">
    <source>
        <dbReference type="ARBA" id="ARBA00022968"/>
    </source>
</evidence>
<dbReference type="EMBL" id="OZ020114">
    <property type="protein sequence ID" value="CAK9266739.1"/>
    <property type="molecule type" value="Genomic_DNA"/>
</dbReference>
<evidence type="ECO:0000313" key="13">
    <source>
        <dbReference type="Proteomes" id="UP001497444"/>
    </source>
</evidence>
<evidence type="ECO:0000256" key="7">
    <source>
        <dbReference type="ARBA" id="ARBA00022989"/>
    </source>
</evidence>
<dbReference type="Pfam" id="PF00777">
    <property type="entry name" value="Glyco_transf_29"/>
    <property type="match status" value="1"/>
</dbReference>
<evidence type="ECO:0000256" key="4">
    <source>
        <dbReference type="ARBA" id="ARBA00022679"/>
    </source>
</evidence>
<name>A0ABP0WIV2_9BRYO</name>
<dbReference type="PANTHER" id="PTHR46779">
    <property type="entry name" value="BETA-1,6-GALACTOSYLTRANSFERASE GALT29A"/>
    <property type="match status" value="1"/>
</dbReference>
<comment type="subcellular location">
    <subcellularLocation>
        <location evidence="1">Golgi apparatus membrane</location>
        <topology evidence="1">Single-pass type II membrane protein</topology>
    </subcellularLocation>
</comment>
<feature type="transmembrane region" description="Helical" evidence="11">
    <location>
        <begin position="44"/>
        <end position="67"/>
    </location>
</feature>
<evidence type="ECO:0000256" key="1">
    <source>
        <dbReference type="ARBA" id="ARBA00004323"/>
    </source>
</evidence>
<accession>A0ABP0WIV2</accession>
<keyword evidence="5 11" id="KW-0812">Transmembrane</keyword>
<dbReference type="CDD" id="cd19952">
    <property type="entry name" value="GT29"/>
    <property type="match status" value="1"/>
</dbReference>
<evidence type="ECO:0000256" key="2">
    <source>
        <dbReference type="ARBA" id="ARBA00006003"/>
    </source>
</evidence>
<feature type="transmembrane region" description="Helical" evidence="11">
    <location>
        <begin position="20"/>
        <end position="37"/>
    </location>
</feature>
<evidence type="ECO:0000256" key="3">
    <source>
        <dbReference type="ARBA" id="ARBA00022676"/>
    </source>
</evidence>
<dbReference type="Gene3D" id="3.90.1480.20">
    <property type="entry name" value="Glycosyl transferase family 29"/>
    <property type="match status" value="1"/>
</dbReference>
<keyword evidence="3" id="KW-0328">Glycosyltransferase</keyword>
<dbReference type="InterPro" id="IPR001675">
    <property type="entry name" value="Glyco_trans_29"/>
</dbReference>
<sequence>MSMWMLVMVVLGGKKKEDLWTTTMGLMMTAVVARVCSKPWRSRAFCFSSLVLLVIAVTVLTSVQLLWQPTMTTTTTTTTTTAVAVLKTSKEVEAMAHHDQVLVREHEEETLGLKKKKLLFATTSDNRTLLAFSAIDPVQEQEWEQAKQLLDGSLQEDSAGYRRSSYDTSSIRFLSKGNHFRSSNKDHYYYQHQDLEERRKLSSSRWRGNPEWRALRASPKYIPFWPRFRLLVNTWVTTKQRFEPKVMQRLLSTVKDPIDNGDTAKSRGRRYHTCAVVGNSGILLNRSYGAIIDEHEMVMRLNNARTMGFERFVGKKTTIAFINSNILHQCSRRFQCFCHPYGTNVPIVMYVCQLIHLMDVAVCSSMQTSPLIVTDPQFDCLTARIVKWYSAKDFVEKTGRPLSEWSDAHEGSTFHYSSGLQAVMLALGICDEVNLFGFGKFNGTKHHYHTSQKKELPLHDYEAEYIFYDDLVNRRLEAIPFLKEAGIEIPTVHIFQ</sequence>
<evidence type="ECO:0000256" key="11">
    <source>
        <dbReference type="SAM" id="Phobius"/>
    </source>
</evidence>
<dbReference type="InterPro" id="IPR038578">
    <property type="entry name" value="GT29-like_sf"/>
</dbReference>
<keyword evidence="13" id="KW-1185">Reference proteome</keyword>
<evidence type="ECO:0000256" key="9">
    <source>
        <dbReference type="ARBA" id="ARBA00023136"/>
    </source>
</evidence>
<evidence type="ECO:0000256" key="10">
    <source>
        <dbReference type="ARBA" id="ARBA00023180"/>
    </source>
</evidence>
<dbReference type="PANTHER" id="PTHR46779:SF1">
    <property type="entry name" value="BETA-1,6-GALACTOSYLTRANSFERASE GALT29A"/>
    <property type="match status" value="1"/>
</dbReference>
<protein>
    <submittedName>
        <fullName evidence="12">Uncharacterized protein</fullName>
    </submittedName>
</protein>
<organism evidence="12 13">
    <name type="scientific">Sphagnum jensenii</name>
    <dbReference type="NCBI Taxonomy" id="128206"/>
    <lineage>
        <taxon>Eukaryota</taxon>
        <taxon>Viridiplantae</taxon>
        <taxon>Streptophyta</taxon>
        <taxon>Embryophyta</taxon>
        <taxon>Bryophyta</taxon>
        <taxon>Sphagnophytina</taxon>
        <taxon>Sphagnopsida</taxon>
        <taxon>Sphagnales</taxon>
        <taxon>Sphagnaceae</taxon>
        <taxon>Sphagnum</taxon>
    </lineage>
</organism>
<keyword evidence="7 11" id="KW-1133">Transmembrane helix</keyword>
<keyword evidence="10" id="KW-0325">Glycoprotein</keyword>
<dbReference type="Proteomes" id="UP001497444">
    <property type="component" value="Chromosome 19"/>
</dbReference>
<gene>
    <name evidence="12" type="ORF">CSSPJE1EN1_LOCUS12217</name>
</gene>